<evidence type="ECO:0000313" key="3">
    <source>
        <dbReference type="Proteomes" id="UP001058317"/>
    </source>
</evidence>
<feature type="compositionally biased region" description="Basic and acidic residues" evidence="1">
    <location>
        <begin position="8"/>
        <end position="29"/>
    </location>
</feature>
<evidence type="ECO:0000256" key="1">
    <source>
        <dbReference type="SAM" id="MobiDB-lite"/>
    </source>
</evidence>
<sequence length="54" mass="5976">MATDGEDNTTHKDSRPGKKRRGAETKDMKTTLPNQTRSPQSTAIAGHSILIFDY</sequence>
<accession>A0AAD1L4E6</accession>
<name>A0AAD1L4E6_CITBR</name>
<gene>
    <name evidence="2" type="ORF">KAM621c_37740</name>
</gene>
<feature type="region of interest" description="Disordered" evidence="1">
    <location>
        <begin position="1"/>
        <end position="47"/>
    </location>
</feature>
<proteinExistence type="predicted"/>
<dbReference type="AlphaFoldDB" id="A0AAD1L4E6"/>
<feature type="compositionally biased region" description="Polar residues" evidence="1">
    <location>
        <begin position="31"/>
        <end position="43"/>
    </location>
</feature>
<dbReference type="EMBL" id="AP026382">
    <property type="protein sequence ID" value="BDN98669.1"/>
    <property type="molecule type" value="Genomic_DNA"/>
</dbReference>
<organism evidence="2 3">
    <name type="scientific">Citrobacter braakii</name>
    <dbReference type="NCBI Taxonomy" id="57706"/>
    <lineage>
        <taxon>Bacteria</taxon>
        <taxon>Pseudomonadati</taxon>
        <taxon>Pseudomonadota</taxon>
        <taxon>Gammaproteobacteria</taxon>
        <taxon>Enterobacterales</taxon>
        <taxon>Enterobacteriaceae</taxon>
        <taxon>Citrobacter</taxon>
        <taxon>Citrobacter freundii complex</taxon>
    </lineage>
</organism>
<evidence type="ECO:0000313" key="2">
    <source>
        <dbReference type="EMBL" id="BDN98669.1"/>
    </source>
</evidence>
<dbReference type="Proteomes" id="UP001058317">
    <property type="component" value="Chromosome"/>
</dbReference>
<protein>
    <submittedName>
        <fullName evidence="2">Uncharacterized protein</fullName>
    </submittedName>
</protein>
<reference evidence="2" key="1">
    <citation type="submission" date="2022-07" db="EMBL/GenBank/DDBJ databases">
        <title>Complete genome sequence of carbapenem-resistant Citrobacter spp. in Japan.</title>
        <authorList>
            <person name="Maehana S."/>
            <person name="Suzuki M."/>
            <person name="Kitasato H."/>
        </authorList>
    </citation>
    <scope>NUCLEOTIDE SEQUENCE</scope>
    <source>
        <strain evidence="2">KAM621</strain>
    </source>
</reference>